<dbReference type="PANTHER" id="PTHR30212">
    <property type="entry name" value="PROTEIN YIIM"/>
    <property type="match status" value="1"/>
</dbReference>
<dbReference type="PROSITE" id="PS51340">
    <property type="entry name" value="MOSC"/>
    <property type="match status" value="1"/>
</dbReference>
<dbReference type="RefSeq" id="WP_077344132.1">
    <property type="nucleotide sequence ID" value="NZ_CP019605.1"/>
</dbReference>
<dbReference type="OrthoDB" id="9786134at2"/>
<proteinExistence type="predicted"/>
<reference evidence="1 2" key="1">
    <citation type="journal article" date="2016" name="Int. J. Syst. Evol. Microbiol.">
        <title>Tessaracoccus flavus sp. nov., isolated from the drainage system of a lindane-producing factory.</title>
        <authorList>
            <person name="Kumari R."/>
            <person name="Singh P."/>
            <person name="Schumann P."/>
            <person name="Lal R."/>
        </authorList>
    </citation>
    <scope>NUCLEOTIDE SEQUENCE [LARGE SCALE GENOMIC DNA]</scope>
    <source>
        <strain evidence="1 2">RP1T</strain>
    </source>
</reference>
<dbReference type="SUPFAM" id="SSF50800">
    <property type="entry name" value="PK beta-barrel domain-like"/>
    <property type="match status" value="1"/>
</dbReference>
<dbReference type="Proteomes" id="UP000188324">
    <property type="component" value="Chromosome"/>
</dbReference>
<dbReference type="AlphaFoldDB" id="A0A1Q2CIJ7"/>
<dbReference type="InterPro" id="IPR052353">
    <property type="entry name" value="Benzoxazolinone_Detox_Enz"/>
</dbReference>
<dbReference type="Pfam" id="PF03473">
    <property type="entry name" value="MOSC"/>
    <property type="match status" value="1"/>
</dbReference>
<protein>
    <submittedName>
        <fullName evidence="1">MOSC domain-containing protein</fullName>
    </submittedName>
</protein>
<dbReference type="GO" id="GO:0030170">
    <property type="term" value="F:pyridoxal phosphate binding"/>
    <property type="evidence" value="ECO:0007669"/>
    <property type="project" value="InterPro"/>
</dbReference>
<dbReference type="InterPro" id="IPR011037">
    <property type="entry name" value="Pyrv_Knase-like_insert_dom_sf"/>
</dbReference>
<dbReference type="InterPro" id="IPR005302">
    <property type="entry name" value="MoCF_Sase_C"/>
</dbReference>
<gene>
    <name evidence="1" type="ORF">RPIT_00135</name>
</gene>
<dbReference type="PANTHER" id="PTHR30212:SF2">
    <property type="entry name" value="PROTEIN YIIM"/>
    <property type="match status" value="1"/>
</dbReference>
<name>A0A1Q2CIJ7_9ACTN</name>
<sequence>MILSTNVAVSQRDPGGADRVSGIDKRPQPFIDVRAPGPSYGDGSGVDGDTVGDSAHHGGAQKAVYAYAREELDYWQAELGRELPNGSFGENLTTVGLDLAAMLVNQRLHIGTAVLEISIVRQPCRTFAAWLGERGWVKRFSQRGRCGAYLRVIAPGRITAGDVIEVVGRPEHDIDMLTAFRAAQGDKEAARSVVAANCLPPLYHRRLVKLVD</sequence>
<dbReference type="KEGG" id="tfl:RPIT_00135"/>
<keyword evidence="2" id="KW-1185">Reference proteome</keyword>
<dbReference type="EMBL" id="CP019605">
    <property type="protein sequence ID" value="AQP45932.1"/>
    <property type="molecule type" value="Genomic_DNA"/>
</dbReference>
<dbReference type="GO" id="GO:0003824">
    <property type="term" value="F:catalytic activity"/>
    <property type="evidence" value="ECO:0007669"/>
    <property type="project" value="InterPro"/>
</dbReference>
<accession>A0A1Q2CIJ7</accession>
<organism evidence="1 2">
    <name type="scientific">Tessaracoccus flavus</name>
    <dbReference type="NCBI Taxonomy" id="1610493"/>
    <lineage>
        <taxon>Bacteria</taxon>
        <taxon>Bacillati</taxon>
        <taxon>Actinomycetota</taxon>
        <taxon>Actinomycetes</taxon>
        <taxon>Propionibacteriales</taxon>
        <taxon>Propionibacteriaceae</taxon>
        <taxon>Tessaracoccus</taxon>
    </lineage>
</organism>
<dbReference type="GO" id="GO:0030151">
    <property type="term" value="F:molybdenum ion binding"/>
    <property type="evidence" value="ECO:0007669"/>
    <property type="project" value="InterPro"/>
</dbReference>
<evidence type="ECO:0000313" key="2">
    <source>
        <dbReference type="Proteomes" id="UP000188324"/>
    </source>
</evidence>
<dbReference type="Gene3D" id="2.40.33.20">
    <property type="entry name" value="PK beta-barrel domain-like"/>
    <property type="match status" value="1"/>
</dbReference>
<evidence type="ECO:0000313" key="1">
    <source>
        <dbReference type="EMBL" id="AQP45932.1"/>
    </source>
</evidence>
<dbReference type="STRING" id="1610493.RPIT_00135"/>